<feature type="domain" description="VOC" evidence="1">
    <location>
        <begin position="15"/>
        <end position="136"/>
    </location>
</feature>
<dbReference type="InterPro" id="IPR052164">
    <property type="entry name" value="Anthracycline_SecMetBiosynth"/>
</dbReference>
<dbReference type="InterPro" id="IPR029068">
    <property type="entry name" value="Glyas_Bleomycin-R_OHBP_Dase"/>
</dbReference>
<evidence type="ECO:0000313" key="2">
    <source>
        <dbReference type="EMBL" id="SJN20307.1"/>
    </source>
</evidence>
<dbReference type="Pfam" id="PF00903">
    <property type="entry name" value="Glyoxalase"/>
    <property type="match status" value="2"/>
</dbReference>
<sequence length="270" mass="28963">MRRISLEDDMTQPGSPTWMDLGTDDVEGAKAFYTALFGWDFLDQGPDFGGYLMIKQGDGFVGGAMSSKMTPEGPVDEPQFPTSWTIYLRVEDIDAALAKVEPQGGSVMVPAMEVGDAGRMAVVTAADGAVVGLWQPKDFEGYDFTGQPGSPVWFETMSKDYDAAAAFYTEVFGWTITPMGQIPEGQPRYATNGEGSAASAGICEATTFLPDGVPSYWRMYLAVEDCDAAAAKVQELDGTLLDGPMDSPFGRLATVTDPQGGMFQVIKPSF</sequence>
<proteinExistence type="predicted"/>
<evidence type="ECO:0000313" key="3">
    <source>
        <dbReference type="Proteomes" id="UP000188342"/>
    </source>
</evidence>
<name>A0A1R4IKE6_9ACTN</name>
<dbReference type="InterPro" id="IPR037523">
    <property type="entry name" value="VOC_core"/>
</dbReference>
<dbReference type="Gene3D" id="3.10.180.10">
    <property type="entry name" value="2,3-Dihydroxybiphenyl 1,2-Dioxygenase, domain 1"/>
    <property type="match status" value="2"/>
</dbReference>
<feature type="domain" description="VOC" evidence="1">
    <location>
        <begin position="150"/>
        <end position="268"/>
    </location>
</feature>
<dbReference type="AlphaFoldDB" id="A0A1R4IKE6"/>
<evidence type="ECO:0000259" key="1">
    <source>
        <dbReference type="PROSITE" id="PS51819"/>
    </source>
</evidence>
<accession>A0A1R4IKE6</accession>
<keyword evidence="3" id="KW-1185">Reference proteome</keyword>
<dbReference type="EMBL" id="FUKQ01000010">
    <property type="protein sequence ID" value="SJN20307.1"/>
    <property type="molecule type" value="Genomic_DNA"/>
</dbReference>
<dbReference type="STRING" id="1255658.FM114_02295"/>
<organism evidence="2 3">
    <name type="scientific">Luteococcus japonicus LSP_Lj1</name>
    <dbReference type="NCBI Taxonomy" id="1255658"/>
    <lineage>
        <taxon>Bacteria</taxon>
        <taxon>Bacillati</taxon>
        <taxon>Actinomycetota</taxon>
        <taxon>Actinomycetes</taxon>
        <taxon>Propionibacteriales</taxon>
        <taxon>Propionibacteriaceae</taxon>
        <taxon>Luteococcus</taxon>
    </lineage>
</organism>
<dbReference type="CDD" id="cd07247">
    <property type="entry name" value="SgaA_N_like"/>
    <property type="match status" value="2"/>
</dbReference>
<protein>
    <submittedName>
        <fullName evidence="2">Putative hydroxylase</fullName>
    </submittedName>
</protein>
<dbReference type="PROSITE" id="PS51819">
    <property type="entry name" value="VOC"/>
    <property type="match status" value="2"/>
</dbReference>
<dbReference type="PANTHER" id="PTHR33993:SF14">
    <property type="entry name" value="GB|AAF24581.1"/>
    <property type="match status" value="1"/>
</dbReference>
<dbReference type="InterPro" id="IPR004360">
    <property type="entry name" value="Glyas_Fos-R_dOase_dom"/>
</dbReference>
<dbReference type="Proteomes" id="UP000188342">
    <property type="component" value="Unassembled WGS sequence"/>
</dbReference>
<dbReference type="PANTHER" id="PTHR33993">
    <property type="entry name" value="GLYOXALASE-RELATED"/>
    <property type="match status" value="1"/>
</dbReference>
<dbReference type="SUPFAM" id="SSF54593">
    <property type="entry name" value="Glyoxalase/Bleomycin resistance protein/Dihydroxybiphenyl dioxygenase"/>
    <property type="match status" value="2"/>
</dbReference>
<reference evidence="2 3" key="1">
    <citation type="submission" date="2017-02" db="EMBL/GenBank/DDBJ databases">
        <authorList>
            <person name="Peterson S.W."/>
        </authorList>
    </citation>
    <scope>NUCLEOTIDE SEQUENCE [LARGE SCALE GENOMIC DNA]</scope>
    <source>
        <strain evidence="2 3">LSP_Lj1</strain>
    </source>
</reference>
<gene>
    <name evidence="2" type="ORF">FM114_02295</name>
</gene>